<proteinExistence type="predicted"/>
<dbReference type="SUPFAM" id="SSF54593">
    <property type="entry name" value="Glyoxalase/Bleomycin resistance protein/Dihydroxybiphenyl dioxygenase"/>
    <property type="match status" value="1"/>
</dbReference>
<dbReference type="RefSeq" id="WP_350448748.1">
    <property type="nucleotide sequence ID" value="NZ_CP158373.1"/>
</dbReference>
<dbReference type="AlphaFoldDB" id="A0AAU7YBK5"/>
<dbReference type="EMBL" id="CP158373">
    <property type="protein sequence ID" value="XBY67277.1"/>
    <property type="molecule type" value="Genomic_DNA"/>
</dbReference>
<dbReference type="Gene3D" id="3.10.180.10">
    <property type="entry name" value="2,3-Dihydroxybiphenyl 1,2-Dioxygenase, domain 1"/>
    <property type="match status" value="1"/>
</dbReference>
<name>A0AAU7YBK5_9PSED</name>
<protein>
    <submittedName>
        <fullName evidence="1">Bleomycin resistance family protein</fullName>
    </submittedName>
</protein>
<accession>A0AAU7YBK5</accession>
<organism evidence="1">
    <name type="scientific">Pseudomonas solani</name>
    <dbReference type="NCBI Taxonomy" id="2731552"/>
    <lineage>
        <taxon>Bacteria</taxon>
        <taxon>Pseudomonadati</taxon>
        <taxon>Pseudomonadota</taxon>
        <taxon>Gammaproteobacteria</taxon>
        <taxon>Pseudomonadales</taxon>
        <taxon>Pseudomonadaceae</taxon>
        <taxon>Pseudomonas</taxon>
    </lineage>
</organism>
<reference evidence="1" key="1">
    <citation type="submission" date="2023-08" db="EMBL/GenBank/DDBJ databases">
        <title>Increased levels of nutrients transform a symbiont into a lethal pathobiont.</title>
        <authorList>
            <person name="Lachnit T."/>
            <person name="Ulrich L."/>
            <person name="Willmer F.M."/>
            <person name="Hasenbein T."/>
            <person name="Steiner L.X."/>
            <person name="Wolters M."/>
            <person name="Herbst E.M."/>
            <person name="Deines P."/>
        </authorList>
    </citation>
    <scope>NUCLEOTIDE SEQUENCE</scope>
    <source>
        <strain evidence="1">T3</strain>
    </source>
</reference>
<sequence length="95" mass="10528">MGFATLDSAHASLTVQLQDCRLIFTEQDLWAAPVACSGTLYLAIADVARYYEQVRDKAEIAWPLQEMDYGSREFGIRDCNGYTLAFTQVAPATGE</sequence>
<gene>
    <name evidence="1" type="ORF">ABS648_19225</name>
</gene>
<evidence type="ECO:0000313" key="1">
    <source>
        <dbReference type="EMBL" id="XBY67277.1"/>
    </source>
</evidence>
<dbReference type="InterPro" id="IPR029068">
    <property type="entry name" value="Glyas_Bleomycin-R_OHBP_Dase"/>
</dbReference>